<gene>
    <name evidence="1" type="ORF">MM415A00826_0018</name>
</gene>
<dbReference type="EMBL" id="MT142397">
    <property type="protein sequence ID" value="QJA79867.1"/>
    <property type="molecule type" value="Genomic_DNA"/>
</dbReference>
<keyword evidence="1" id="KW-0808">Transferase</keyword>
<dbReference type="InterPro" id="IPR008593">
    <property type="entry name" value="Dam_MeTrfase"/>
</dbReference>
<sequence>MKKGFTHESTYNESKEWYTPKYIFDALGVEFDLDPCSPGLAVVPWVPAIQHYTLRDNGLTKEWNGSVWLNPPYGSDTPKWMRKLSLHGNGIALVFSRTDVKWFHNYIPKADAICFIKGRVQFVKASVAGQYAKGRHVPCGGCGAGSMLVAYGSEMASALFKSKLGLTLPVSKNVETFRTAKDFAGGSRRPNENLPHLSESRQRIINAASAALRRRNQN</sequence>
<dbReference type="Pfam" id="PF05869">
    <property type="entry name" value="Dam"/>
    <property type="match status" value="1"/>
</dbReference>
<dbReference type="AlphaFoldDB" id="A0A6M3KD66"/>
<keyword evidence="1" id="KW-0489">Methyltransferase</keyword>
<accession>A0A6M3KD66</accession>
<dbReference type="GO" id="GO:0003677">
    <property type="term" value="F:DNA binding"/>
    <property type="evidence" value="ECO:0007669"/>
    <property type="project" value="InterPro"/>
</dbReference>
<proteinExistence type="predicted"/>
<name>A0A6M3KD66_9ZZZZ</name>
<dbReference type="GO" id="GO:0009307">
    <property type="term" value="P:DNA restriction-modification system"/>
    <property type="evidence" value="ECO:0007669"/>
    <property type="project" value="InterPro"/>
</dbReference>
<reference evidence="1" key="1">
    <citation type="submission" date="2020-03" db="EMBL/GenBank/DDBJ databases">
        <title>The deep terrestrial virosphere.</title>
        <authorList>
            <person name="Holmfeldt K."/>
            <person name="Nilsson E."/>
            <person name="Simone D."/>
            <person name="Lopez-Fernandez M."/>
            <person name="Wu X."/>
            <person name="de Brujin I."/>
            <person name="Lundin D."/>
            <person name="Andersson A."/>
            <person name="Bertilsson S."/>
            <person name="Dopson M."/>
        </authorList>
    </citation>
    <scope>NUCLEOTIDE SEQUENCE</scope>
    <source>
        <strain evidence="1">MM415A00826</strain>
    </source>
</reference>
<evidence type="ECO:0000313" key="1">
    <source>
        <dbReference type="EMBL" id="QJA79867.1"/>
    </source>
</evidence>
<protein>
    <submittedName>
        <fullName evidence="1">Putative methyltransferase</fullName>
    </submittedName>
</protein>
<dbReference type="GO" id="GO:0032259">
    <property type="term" value="P:methylation"/>
    <property type="evidence" value="ECO:0007669"/>
    <property type="project" value="UniProtKB-KW"/>
</dbReference>
<dbReference type="GO" id="GO:0009007">
    <property type="term" value="F:site-specific DNA-methyltransferase (adenine-specific) activity"/>
    <property type="evidence" value="ECO:0007669"/>
    <property type="project" value="InterPro"/>
</dbReference>
<organism evidence="1">
    <name type="scientific">viral metagenome</name>
    <dbReference type="NCBI Taxonomy" id="1070528"/>
    <lineage>
        <taxon>unclassified sequences</taxon>
        <taxon>metagenomes</taxon>
        <taxon>organismal metagenomes</taxon>
    </lineage>
</organism>